<keyword evidence="1" id="KW-1133">Transmembrane helix</keyword>
<keyword evidence="3" id="KW-1185">Reference proteome</keyword>
<dbReference type="KEGG" id="mcol:MCOLE_v1c01070"/>
<organism evidence="2 3">
    <name type="scientific">Mesoplasma coleopterae</name>
    <dbReference type="NCBI Taxonomy" id="324078"/>
    <lineage>
        <taxon>Bacteria</taxon>
        <taxon>Bacillati</taxon>
        <taxon>Mycoplasmatota</taxon>
        <taxon>Mollicutes</taxon>
        <taxon>Entomoplasmatales</taxon>
        <taxon>Entomoplasmataceae</taxon>
        <taxon>Mesoplasma</taxon>
    </lineage>
</organism>
<keyword evidence="1" id="KW-0472">Membrane</keyword>
<gene>
    <name evidence="2" type="ORF">MCOLE_v1c01070</name>
</gene>
<proteinExistence type="predicted"/>
<name>A0A2K8P1J0_9MOLU</name>
<evidence type="ECO:0000313" key="2">
    <source>
        <dbReference type="EMBL" id="ATZ20622.1"/>
    </source>
</evidence>
<protein>
    <submittedName>
        <fullName evidence="2">Uncharacterized protein</fullName>
    </submittedName>
</protein>
<dbReference type="EMBL" id="CP024968">
    <property type="protein sequence ID" value="ATZ20622.1"/>
    <property type="molecule type" value="Genomic_DNA"/>
</dbReference>
<reference evidence="2 3" key="1">
    <citation type="submission" date="2017-11" db="EMBL/GenBank/DDBJ databases">
        <title>Genome sequence of Mesoplasma coleopterae BARC 779 (ATCC 49583).</title>
        <authorList>
            <person name="Lo W.-S."/>
            <person name="Kuo C.-H."/>
        </authorList>
    </citation>
    <scope>NUCLEOTIDE SEQUENCE [LARGE SCALE GENOMIC DNA]</scope>
    <source>
        <strain evidence="2 3">BARC 779</strain>
    </source>
</reference>
<feature type="transmembrane region" description="Helical" evidence="1">
    <location>
        <begin position="151"/>
        <end position="169"/>
    </location>
</feature>
<evidence type="ECO:0000256" key="1">
    <source>
        <dbReference type="SAM" id="Phobius"/>
    </source>
</evidence>
<dbReference type="RefSeq" id="WP_100670548.1">
    <property type="nucleotide sequence ID" value="NZ_CP024968.1"/>
</dbReference>
<dbReference type="Proteomes" id="UP000232221">
    <property type="component" value="Chromosome"/>
</dbReference>
<evidence type="ECO:0000313" key="3">
    <source>
        <dbReference type="Proteomes" id="UP000232221"/>
    </source>
</evidence>
<dbReference type="AlphaFoldDB" id="A0A2K8P1J0"/>
<feature type="transmembrane region" description="Helical" evidence="1">
    <location>
        <begin position="50"/>
        <end position="76"/>
    </location>
</feature>
<sequence>MAKKELNNLKKLRKEGLDQHYKDINKELNSDLKAAENYTKMKNFREIKKFNWVSWVSILGITLIGIGLSFGLGYAFKNVASIAPNITSEKRFIDATAFVATAYLCIEILAIFIINYIRNRKAINYFNDKRLRYQKTYTKEEAILIRWRNTITFSLLPFLIFMIIIIMYTV</sequence>
<feature type="transmembrane region" description="Helical" evidence="1">
    <location>
        <begin position="96"/>
        <end position="117"/>
    </location>
</feature>
<keyword evidence="1" id="KW-0812">Transmembrane</keyword>
<dbReference type="OrthoDB" id="400297at2"/>
<accession>A0A2K8P1J0</accession>